<dbReference type="Gene3D" id="3.10.520.10">
    <property type="entry name" value="ApbE-like domains"/>
    <property type="match status" value="1"/>
</dbReference>
<dbReference type="Pfam" id="PF02424">
    <property type="entry name" value="ApbE"/>
    <property type="match status" value="1"/>
</dbReference>
<name>A0A846MVG5_9PROT</name>
<dbReference type="SUPFAM" id="SSF143631">
    <property type="entry name" value="ApbE-like"/>
    <property type="match status" value="1"/>
</dbReference>
<sequence>MALEDNAAEELSGIVRSGRDILCIFKAMATPCEVRLETSDEALASGVFEAVEAETRRIEQKYSRYRADSVISRINAAAGEATPVDPETAMLLDFSAQCYALSDRLFDITSGILRRVWKFDGSDRLPSKADVSAVLAYVGWKKVVWEKQAITLRPGMEIDFGGVAKEYAVDRALAMATQITPAPMLINFGGDLRVSGPRQDGARWKVAIESVDKSGGMEGLVEIAQGALTTSGDARRFLLKDGVRYGHILNPKTGWPVEDAPRSVTVAAATCLEAGMTSTIAILQGKKAERFLKREGVRAWCIR</sequence>
<keyword evidence="13" id="KW-1185">Reference proteome</keyword>
<evidence type="ECO:0000256" key="10">
    <source>
        <dbReference type="PIRNR" id="PIRNR006268"/>
    </source>
</evidence>
<dbReference type="EC" id="2.7.1.180" evidence="1 10"/>
<keyword evidence="3 10" id="KW-0285">Flavoprotein</keyword>
<proteinExistence type="inferred from homology"/>
<gene>
    <name evidence="12" type="ORF">FHS83_000479</name>
</gene>
<evidence type="ECO:0000256" key="6">
    <source>
        <dbReference type="ARBA" id="ARBA00022827"/>
    </source>
</evidence>
<evidence type="ECO:0000313" key="12">
    <source>
        <dbReference type="EMBL" id="NIK87161.1"/>
    </source>
</evidence>
<comment type="caution">
    <text evidence="12">The sequence shown here is derived from an EMBL/GenBank/DDBJ whole genome shotgun (WGS) entry which is preliminary data.</text>
</comment>
<dbReference type="PIRSF" id="PIRSF006268">
    <property type="entry name" value="ApbE"/>
    <property type="match status" value="1"/>
</dbReference>
<keyword evidence="5 10" id="KW-0479">Metal-binding</keyword>
<comment type="catalytic activity">
    <reaction evidence="9 10">
        <text>L-threonyl-[protein] + FAD = FMN-L-threonyl-[protein] + AMP + H(+)</text>
        <dbReference type="Rhea" id="RHEA:36847"/>
        <dbReference type="Rhea" id="RHEA-COMP:11060"/>
        <dbReference type="Rhea" id="RHEA-COMP:11061"/>
        <dbReference type="ChEBI" id="CHEBI:15378"/>
        <dbReference type="ChEBI" id="CHEBI:30013"/>
        <dbReference type="ChEBI" id="CHEBI:57692"/>
        <dbReference type="ChEBI" id="CHEBI:74257"/>
        <dbReference type="ChEBI" id="CHEBI:456215"/>
        <dbReference type="EC" id="2.7.1.180"/>
    </reaction>
</comment>
<dbReference type="AlphaFoldDB" id="A0A846MVG5"/>
<dbReference type="GO" id="GO:0046872">
    <property type="term" value="F:metal ion binding"/>
    <property type="evidence" value="ECO:0007669"/>
    <property type="project" value="UniProtKB-UniRule"/>
</dbReference>
<evidence type="ECO:0000256" key="4">
    <source>
        <dbReference type="ARBA" id="ARBA00022679"/>
    </source>
</evidence>
<evidence type="ECO:0000256" key="11">
    <source>
        <dbReference type="PIRSR" id="PIRSR006268-2"/>
    </source>
</evidence>
<evidence type="ECO:0000256" key="7">
    <source>
        <dbReference type="ARBA" id="ARBA00022842"/>
    </source>
</evidence>
<dbReference type="GO" id="GO:0016740">
    <property type="term" value="F:transferase activity"/>
    <property type="evidence" value="ECO:0007669"/>
    <property type="project" value="UniProtKB-UniRule"/>
</dbReference>
<evidence type="ECO:0000256" key="3">
    <source>
        <dbReference type="ARBA" id="ARBA00022630"/>
    </source>
</evidence>
<comment type="cofactor">
    <cofactor evidence="11">
        <name>Mg(2+)</name>
        <dbReference type="ChEBI" id="CHEBI:18420"/>
    </cofactor>
    <cofactor evidence="11">
        <name>Mn(2+)</name>
        <dbReference type="ChEBI" id="CHEBI:29035"/>
    </cofactor>
    <text evidence="11">Magnesium. Can also use manganese.</text>
</comment>
<protein>
    <recommendedName>
        <fullName evidence="2 10">FAD:protein FMN transferase</fullName>
        <ecNumber evidence="1 10">2.7.1.180</ecNumber>
    </recommendedName>
    <alternativeName>
        <fullName evidence="8 10">Flavin transferase</fullName>
    </alternativeName>
</protein>
<evidence type="ECO:0000256" key="5">
    <source>
        <dbReference type="ARBA" id="ARBA00022723"/>
    </source>
</evidence>
<dbReference type="RefSeq" id="WP_167080508.1">
    <property type="nucleotide sequence ID" value="NZ_JAASRM010000001.1"/>
</dbReference>
<evidence type="ECO:0000313" key="13">
    <source>
        <dbReference type="Proteomes" id="UP000570514"/>
    </source>
</evidence>
<keyword evidence="4 10" id="KW-0808">Transferase</keyword>
<feature type="binding site" evidence="11">
    <location>
        <position position="162"/>
    </location>
    <ligand>
        <name>Mg(2+)</name>
        <dbReference type="ChEBI" id="CHEBI:18420"/>
    </ligand>
</feature>
<evidence type="ECO:0000256" key="1">
    <source>
        <dbReference type="ARBA" id="ARBA00011955"/>
    </source>
</evidence>
<evidence type="ECO:0000256" key="2">
    <source>
        <dbReference type="ARBA" id="ARBA00016337"/>
    </source>
</evidence>
<keyword evidence="6 10" id="KW-0274">FAD</keyword>
<evidence type="ECO:0000256" key="8">
    <source>
        <dbReference type="ARBA" id="ARBA00031306"/>
    </source>
</evidence>
<dbReference type="PANTHER" id="PTHR30040">
    <property type="entry name" value="THIAMINE BIOSYNTHESIS LIPOPROTEIN APBE"/>
    <property type="match status" value="1"/>
</dbReference>
<organism evidence="12 13">
    <name type="scientific">Rhizomicrobium palustre</name>
    <dbReference type="NCBI Taxonomy" id="189966"/>
    <lineage>
        <taxon>Bacteria</taxon>
        <taxon>Pseudomonadati</taxon>
        <taxon>Pseudomonadota</taxon>
        <taxon>Alphaproteobacteria</taxon>
        <taxon>Micropepsales</taxon>
        <taxon>Micropepsaceae</taxon>
        <taxon>Rhizomicrobium</taxon>
    </lineage>
</organism>
<dbReference type="PANTHER" id="PTHR30040:SF2">
    <property type="entry name" value="FAD:PROTEIN FMN TRANSFERASE"/>
    <property type="match status" value="1"/>
</dbReference>
<dbReference type="Proteomes" id="UP000570514">
    <property type="component" value="Unassembled WGS sequence"/>
</dbReference>
<dbReference type="EMBL" id="JAASRM010000001">
    <property type="protein sequence ID" value="NIK87161.1"/>
    <property type="molecule type" value="Genomic_DNA"/>
</dbReference>
<evidence type="ECO:0000256" key="9">
    <source>
        <dbReference type="ARBA" id="ARBA00048540"/>
    </source>
</evidence>
<keyword evidence="7 10" id="KW-0460">Magnesium</keyword>
<reference evidence="12 13" key="1">
    <citation type="submission" date="2020-03" db="EMBL/GenBank/DDBJ databases">
        <title>Genomic Encyclopedia of Type Strains, Phase IV (KMG-IV): sequencing the most valuable type-strain genomes for metagenomic binning, comparative biology and taxonomic classification.</title>
        <authorList>
            <person name="Goeker M."/>
        </authorList>
    </citation>
    <scope>NUCLEOTIDE SEQUENCE [LARGE SCALE GENOMIC DNA]</scope>
    <source>
        <strain evidence="12 13">DSM 19867</strain>
    </source>
</reference>
<dbReference type="InterPro" id="IPR024932">
    <property type="entry name" value="ApbE"/>
</dbReference>
<comment type="similarity">
    <text evidence="10">Belongs to the ApbE family.</text>
</comment>
<keyword evidence="12" id="KW-0449">Lipoprotein</keyword>
<accession>A0A846MVG5</accession>
<dbReference type="InterPro" id="IPR003374">
    <property type="entry name" value="ApbE-like_sf"/>
</dbReference>
<feature type="binding site" evidence="11">
    <location>
        <position position="279"/>
    </location>
    <ligand>
        <name>Mg(2+)</name>
        <dbReference type="ChEBI" id="CHEBI:18420"/>
    </ligand>
</feature>